<dbReference type="SUPFAM" id="SSF48498">
    <property type="entry name" value="Tetracyclin repressor-like, C-terminal domain"/>
    <property type="match status" value="1"/>
</dbReference>
<dbReference type="InterPro" id="IPR050109">
    <property type="entry name" value="HTH-type_TetR-like_transc_reg"/>
</dbReference>
<evidence type="ECO:0000256" key="4">
    <source>
        <dbReference type="PROSITE-ProRule" id="PRU00335"/>
    </source>
</evidence>
<dbReference type="InterPro" id="IPR009057">
    <property type="entry name" value="Homeodomain-like_sf"/>
</dbReference>
<dbReference type="AlphaFoldDB" id="A0A1Q8CQ72"/>
<dbReference type="PROSITE" id="PS50977">
    <property type="entry name" value="HTH_TETR_2"/>
    <property type="match status" value="1"/>
</dbReference>
<evidence type="ECO:0000256" key="2">
    <source>
        <dbReference type="ARBA" id="ARBA00023125"/>
    </source>
</evidence>
<evidence type="ECO:0000256" key="1">
    <source>
        <dbReference type="ARBA" id="ARBA00023015"/>
    </source>
</evidence>
<name>A0A1Q8CQ72_9PSEU</name>
<evidence type="ECO:0000256" key="3">
    <source>
        <dbReference type="ARBA" id="ARBA00023163"/>
    </source>
</evidence>
<dbReference type="RefSeq" id="WP_075126614.1">
    <property type="nucleotide sequence ID" value="NZ_MSIE01000029.1"/>
</dbReference>
<dbReference type="PANTHER" id="PTHR30055:SF234">
    <property type="entry name" value="HTH-TYPE TRANSCRIPTIONAL REGULATOR BETI"/>
    <property type="match status" value="1"/>
</dbReference>
<proteinExistence type="predicted"/>
<sequence length="190" mass="20071">MVTRVETAAATRRALVDAAGALLDAGGPDAVTLREVGARAGVSRSAPYRHFADKESLLAAVATEAWSEVGDALEALVAEPAARPEQALRQALLAMVEIGRTRPHLYRLMFAAPAADPTVVVRAAERTQDLFLEIVAAVVGQGAARQYGGLLLSSAHGVTHLEISGHLLEHKWQATGEQLVDLLIGLLPMD</sequence>
<dbReference type="GO" id="GO:0003700">
    <property type="term" value="F:DNA-binding transcription factor activity"/>
    <property type="evidence" value="ECO:0007669"/>
    <property type="project" value="TreeGrafter"/>
</dbReference>
<dbReference type="InterPro" id="IPR025996">
    <property type="entry name" value="MT1864/Rv1816-like_C"/>
</dbReference>
<dbReference type="Gene3D" id="1.10.357.10">
    <property type="entry name" value="Tetracycline Repressor, domain 2"/>
    <property type="match status" value="1"/>
</dbReference>
<dbReference type="PRINTS" id="PR00455">
    <property type="entry name" value="HTHTETR"/>
</dbReference>
<dbReference type="Proteomes" id="UP000185596">
    <property type="component" value="Unassembled WGS sequence"/>
</dbReference>
<feature type="DNA-binding region" description="H-T-H motif" evidence="4">
    <location>
        <begin position="32"/>
        <end position="51"/>
    </location>
</feature>
<gene>
    <name evidence="6" type="ORF">BU204_16785</name>
</gene>
<dbReference type="OrthoDB" id="3173376at2"/>
<dbReference type="SUPFAM" id="SSF46689">
    <property type="entry name" value="Homeodomain-like"/>
    <property type="match status" value="1"/>
</dbReference>
<evidence type="ECO:0000313" key="7">
    <source>
        <dbReference type="Proteomes" id="UP000185596"/>
    </source>
</evidence>
<accession>A0A1Q8CQ72</accession>
<dbReference type="Pfam" id="PF00440">
    <property type="entry name" value="TetR_N"/>
    <property type="match status" value="1"/>
</dbReference>
<keyword evidence="3" id="KW-0804">Transcription</keyword>
<evidence type="ECO:0000259" key="5">
    <source>
        <dbReference type="PROSITE" id="PS50977"/>
    </source>
</evidence>
<dbReference type="GO" id="GO:0000976">
    <property type="term" value="F:transcription cis-regulatory region binding"/>
    <property type="evidence" value="ECO:0007669"/>
    <property type="project" value="TreeGrafter"/>
</dbReference>
<feature type="domain" description="HTH tetR-type" evidence="5">
    <location>
        <begin position="9"/>
        <end position="69"/>
    </location>
</feature>
<dbReference type="PANTHER" id="PTHR30055">
    <property type="entry name" value="HTH-TYPE TRANSCRIPTIONAL REGULATOR RUTR"/>
    <property type="match status" value="1"/>
</dbReference>
<evidence type="ECO:0000313" key="6">
    <source>
        <dbReference type="EMBL" id="OLF16495.1"/>
    </source>
</evidence>
<dbReference type="STRING" id="1912961.BU204_16785"/>
<protein>
    <submittedName>
        <fullName evidence="6">TetR family transcriptional regulator</fullName>
    </submittedName>
</protein>
<keyword evidence="2 4" id="KW-0238">DNA-binding</keyword>
<keyword evidence="7" id="KW-1185">Reference proteome</keyword>
<keyword evidence="1" id="KW-0805">Transcription regulation</keyword>
<reference evidence="6 7" key="1">
    <citation type="submission" date="2016-12" db="EMBL/GenBank/DDBJ databases">
        <title>The draft genome sequence of Actinophytocola sp. 11-183.</title>
        <authorList>
            <person name="Wang W."/>
            <person name="Yuan L."/>
        </authorList>
    </citation>
    <scope>NUCLEOTIDE SEQUENCE [LARGE SCALE GENOMIC DNA]</scope>
    <source>
        <strain evidence="6 7">11-183</strain>
    </source>
</reference>
<dbReference type="InterPro" id="IPR036271">
    <property type="entry name" value="Tet_transcr_reg_TetR-rel_C_sf"/>
</dbReference>
<dbReference type="InterPro" id="IPR001647">
    <property type="entry name" value="HTH_TetR"/>
</dbReference>
<dbReference type="EMBL" id="MSIE01000029">
    <property type="protein sequence ID" value="OLF16495.1"/>
    <property type="molecule type" value="Genomic_DNA"/>
</dbReference>
<comment type="caution">
    <text evidence="6">The sequence shown here is derived from an EMBL/GenBank/DDBJ whole genome shotgun (WGS) entry which is preliminary data.</text>
</comment>
<organism evidence="6 7">
    <name type="scientific">Actinophytocola xanthii</name>
    <dbReference type="NCBI Taxonomy" id="1912961"/>
    <lineage>
        <taxon>Bacteria</taxon>
        <taxon>Bacillati</taxon>
        <taxon>Actinomycetota</taxon>
        <taxon>Actinomycetes</taxon>
        <taxon>Pseudonocardiales</taxon>
        <taxon>Pseudonocardiaceae</taxon>
    </lineage>
</organism>
<dbReference type="Pfam" id="PF13305">
    <property type="entry name" value="TetR_C_33"/>
    <property type="match status" value="1"/>
</dbReference>